<dbReference type="Pfam" id="PF07690">
    <property type="entry name" value="MFS_1"/>
    <property type="match status" value="1"/>
</dbReference>
<feature type="transmembrane region" description="Helical" evidence="5">
    <location>
        <begin position="331"/>
        <end position="351"/>
    </location>
</feature>
<feature type="transmembrane region" description="Helical" evidence="5">
    <location>
        <begin position="296"/>
        <end position="319"/>
    </location>
</feature>
<keyword evidence="2 5" id="KW-0812">Transmembrane</keyword>
<feature type="transmembrane region" description="Helical" evidence="5">
    <location>
        <begin position="143"/>
        <end position="165"/>
    </location>
</feature>
<keyword evidence="3 5" id="KW-1133">Transmembrane helix</keyword>
<feature type="transmembrane region" description="Helical" evidence="5">
    <location>
        <begin position="203"/>
        <end position="223"/>
    </location>
</feature>
<dbReference type="PANTHER" id="PTHR23501">
    <property type="entry name" value="MAJOR FACILITATOR SUPERFAMILY"/>
    <property type="match status" value="1"/>
</dbReference>
<evidence type="ECO:0000256" key="4">
    <source>
        <dbReference type="ARBA" id="ARBA00023136"/>
    </source>
</evidence>
<sequence length="476" mass="46912">MAGAGSWAELAAREHRGAMAVLSGGTLMFAVDTYITASLMPSAVAEIGGEAFYAWPTTVFLLAAVVTSALVSRVLATVPAARAYLVALAVFAAGALVGAFAGSMAVFLVGRLLQGVGGGLLAGMGYALIRVSLPRTLWTRGSAVIATMWGVALVVGPGLGGVLAGAGQWRWAFGLLVVAALAIAAIVPSALRRTRARIAPGPFPLGSVLYVGAAAAVLSVAGLAADVRVAGAGLAAALVLIVLFLRHERRTTAAVLPRATFRPGSSLPWIYGLSAVLVGVAGLEAFVPLVGQRVAGLAPVAAGFLGVALGAGWVAGEIVSASGRRPRGRVLLGPALLAAGTVVVAVTLFVLDGPLAAGSWGAVLWAAGLVAGGIGIGTAWPHLAAAAIGGADDDPDLDTAAGAAPDESEADKASAAVTTVQMLATSVGTALGGASLALGGTDPLASARWLFATFAVVAVVGALAARPAARGVPDRA</sequence>
<feature type="transmembrane region" description="Helical" evidence="5">
    <location>
        <begin position="20"/>
        <end position="40"/>
    </location>
</feature>
<feature type="transmembrane region" description="Helical" evidence="5">
    <location>
        <begin position="112"/>
        <end position="131"/>
    </location>
</feature>
<keyword evidence="8" id="KW-1185">Reference proteome</keyword>
<dbReference type="Gene3D" id="1.20.1250.20">
    <property type="entry name" value="MFS general substrate transporter like domains"/>
    <property type="match status" value="2"/>
</dbReference>
<dbReference type="Proteomes" id="UP001595909">
    <property type="component" value="Unassembled WGS sequence"/>
</dbReference>
<feature type="transmembrane region" description="Helical" evidence="5">
    <location>
        <begin position="447"/>
        <end position="465"/>
    </location>
</feature>
<protein>
    <submittedName>
        <fullName evidence="7">MFS transporter</fullName>
    </submittedName>
</protein>
<evidence type="ECO:0000256" key="5">
    <source>
        <dbReference type="SAM" id="Phobius"/>
    </source>
</evidence>
<dbReference type="EMBL" id="JBHSIM010000034">
    <property type="protein sequence ID" value="MFC4833863.1"/>
    <property type="molecule type" value="Genomic_DNA"/>
</dbReference>
<feature type="transmembrane region" description="Helical" evidence="5">
    <location>
        <begin position="267"/>
        <end position="290"/>
    </location>
</feature>
<feature type="transmembrane region" description="Helical" evidence="5">
    <location>
        <begin position="422"/>
        <end position="441"/>
    </location>
</feature>
<dbReference type="InterPro" id="IPR020846">
    <property type="entry name" value="MFS_dom"/>
</dbReference>
<evidence type="ECO:0000256" key="1">
    <source>
        <dbReference type="ARBA" id="ARBA00004651"/>
    </source>
</evidence>
<dbReference type="PROSITE" id="PS50850">
    <property type="entry name" value="MFS"/>
    <property type="match status" value="1"/>
</dbReference>
<feature type="transmembrane region" description="Helical" evidence="5">
    <location>
        <begin position="229"/>
        <end position="246"/>
    </location>
</feature>
<feature type="transmembrane region" description="Helical" evidence="5">
    <location>
        <begin position="357"/>
        <end position="380"/>
    </location>
</feature>
<dbReference type="RefSeq" id="WP_274188543.1">
    <property type="nucleotide sequence ID" value="NZ_BAABHN010000034.1"/>
</dbReference>
<feature type="transmembrane region" description="Helical" evidence="5">
    <location>
        <begin position="171"/>
        <end position="191"/>
    </location>
</feature>
<dbReference type="PANTHER" id="PTHR23501:SF154">
    <property type="entry name" value="MULTIDRUG-EFFLUX TRANSPORTER RV1634-RELATED"/>
    <property type="match status" value="1"/>
</dbReference>
<dbReference type="SUPFAM" id="SSF103473">
    <property type="entry name" value="MFS general substrate transporter"/>
    <property type="match status" value="1"/>
</dbReference>
<proteinExistence type="predicted"/>
<name>A0ABV9RKN7_9PSEU</name>
<evidence type="ECO:0000256" key="2">
    <source>
        <dbReference type="ARBA" id="ARBA00022692"/>
    </source>
</evidence>
<evidence type="ECO:0000313" key="7">
    <source>
        <dbReference type="EMBL" id="MFC4833863.1"/>
    </source>
</evidence>
<evidence type="ECO:0000256" key="3">
    <source>
        <dbReference type="ARBA" id="ARBA00022989"/>
    </source>
</evidence>
<accession>A0ABV9RKN7</accession>
<comment type="subcellular location">
    <subcellularLocation>
        <location evidence="1">Cell membrane</location>
        <topology evidence="1">Multi-pass membrane protein</topology>
    </subcellularLocation>
</comment>
<feature type="transmembrane region" description="Helical" evidence="5">
    <location>
        <begin position="52"/>
        <end position="71"/>
    </location>
</feature>
<evidence type="ECO:0000259" key="6">
    <source>
        <dbReference type="PROSITE" id="PS50850"/>
    </source>
</evidence>
<comment type="caution">
    <text evidence="7">The sequence shown here is derived from an EMBL/GenBank/DDBJ whole genome shotgun (WGS) entry which is preliminary data.</text>
</comment>
<feature type="transmembrane region" description="Helical" evidence="5">
    <location>
        <begin position="83"/>
        <end position="106"/>
    </location>
</feature>
<keyword evidence="4 5" id="KW-0472">Membrane</keyword>
<evidence type="ECO:0000313" key="8">
    <source>
        <dbReference type="Proteomes" id="UP001595909"/>
    </source>
</evidence>
<dbReference type="InterPro" id="IPR036259">
    <property type="entry name" value="MFS_trans_sf"/>
</dbReference>
<feature type="domain" description="Major facilitator superfamily (MFS) profile" evidence="6">
    <location>
        <begin position="18"/>
        <end position="470"/>
    </location>
</feature>
<reference evidence="8" key="1">
    <citation type="journal article" date="2019" name="Int. J. Syst. Evol. Microbiol.">
        <title>The Global Catalogue of Microorganisms (GCM) 10K type strain sequencing project: providing services to taxonomists for standard genome sequencing and annotation.</title>
        <authorList>
            <consortium name="The Broad Institute Genomics Platform"/>
            <consortium name="The Broad Institute Genome Sequencing Center for Infectious Disease"/>
            <person name="Wu L."/>
            <person name="Ma J."/>
        </authorList>
    </citation>
    <scope>NUCLEOTIDE SEQUENCE [LARGE SCALE GENOMIC DNA]</scope>
    <source>
        <strain evidence="8">CCUG 50347</strain>
    </source>
</reference>
<dbReference type="InterPro" id="IPR011701">
    <property type="entry name" value="MFS"/>
</dbReference>
<organism evidence="7 8">
    <name type="scientific">Actinomycetospora chibensis</name>
    <dbReference type="NCBI Taxonomy" id="663606"/>
    <lineage>
        <taxon>Bacteria</taxon>
        <taxon>Bacillati</taxon>
        <taxon>Actinomycetota</taxon>
        <taxon>Actinomycetes</taxon>
        <taxon>Pseudonocardiales</taxon>
        <taxon>Pseudonocardiaceae</taxon>
        <taxon>Actinomycetospora</taxon>
    </lineage>
</organism>
<gene>
    <name evidence="7" type="ORF">ACFPEL_15725</name>
</gene>